<sequence>MPTDSSDSTSSWTTVQDFLQNGDSRAASCFRRTRWDQLCLIASNANRDLECVALDQVASGLNNVVRLFEFSDRSRWAARVQIKSTTCLREQAGNAELGAEVATMQFIKDRSDLTVPEVFAYALDENNPAEVAYMLIEVLPGIVAMDALGGYEVHRGVIPAQYRQPFYRSVAACHVQITSLRLPKIGTIIRNQEGGYESGPLPGIGGPFDTAAAFFEAWADKVKFKWDKETIRRMMQRGPIPAERMIAIIEEFPSRIKAMASRLSTSNDGPFSLSHDDFLHSNIMVDEKSFNVTGIIDWEGACTVPWELVAFPEFLQAMPASFDLPHKYGPDGQPIDEEMRQTWRERREYIEMVKLVEVEDNLLSTSLGSTRSRTLSYAYGAFTSIGKLGFYDRVIEELERES</sequence>
<dbReference type="AlphaFoldDB" id="A0AAE1CBM2"/>
<name>A0AAE1CBM2_9PEZI</name>
<dbReference type="PANTHER" id="PTHR21310">
    <property type="entry name" value="AMINOGLYCOSIDE PHOSPHOTRANSFERASE-RELATED-RELATED"/>
    <property type="match status" value="1"/>
</dbReference>
<feature type="domain" description="Aminoglycoside phosphotransferase" evidence="1">
    <location>
        <begin position="93"/>
        <end position="303"/>
    </location>
</feature>
<accession>A0AAE1CBM2</accession>
<keyword evidence="3" id="KW-1185">Reference proteome</keyword>
<dbReference type="Pfam" id="PF01636">
    <property type="entry name" value="APH"/>
    <property type="match status" value="1"/>
</dbReference>
<gene>
    <name evidence="2" type="ORF">B0T22DRAFT_379336</name>
</gene>
<reference evidence="2" key="2">
    <citation type="submission" date="2023-06" db="EMBL/GenBank/DDBJ databases">
        <authorList>
            <consortium name="Lawrence Berkeley National Laboratory"/>
            <person name="Haridas S."/>
            <person name="Hensen N."/>
            <person name="Bonometti L."/>
            <person name="Westerberg I."/>
            <person name="Brannstrom I.O."/>
            <person name="Guillou S."/>
            <person name="Cros-Aarteil S."/>
            <person name="Calhoun S."/>
            <person name="Kuo A."/>
            <person name="Mondo S."/>
            <person name="Pangilinan J."/>
            <person name="Riley R."/>
            <person name="Labutti K."/>
            <person name="Andreopoulos B."/>
            <person name="Lipzen A."/>
            <person name="Chen C."/>
            <person name="Yanf M."/>
            <person name="Daum C."/>
            <person name="Ng V."/>
            <person name="Clum A."/>
            <person name="Steindorff A."/>
            <person name="Ohm R."/>
            <person name="Martin F."/>
            <person name="Silar P."/>
            <person name="Natvig D."/>
            <person name="Lalanne C."/>
            <person name="Gautier V."/>
            <person name="Ament-Velasquez S.L."/>
            <person name="Kruys A."/>
            <person name="Hutchinson M.I."/>
            <person name="Powell A.J."/>
            <person name="Barry K."/>
            <person name="Miller A.N."/>
            <person name="Grigoriev I.V."/>
            <person name="Debuchy R."/>
            <person name="Gladieux P."/>
            <person name="Thoren M.H."/>
            <person name="Johannesson H."/>
        </authorList>
    </citation>
    <scope>NUCLEOTIDE SEQUENCE</scope>
    <source>
        <strain evidence="2">CBS 314.62</strain>
    </source>
</reference>
<dbReference type="PANTHER" id="PTHR21310:SF15">
    <property type="entry name" value="AMINOGLYCOSIDE PHOSPHOTRANSFERASE DOMAIN-CONTAINING PROTEIN"/>
    <property type="match status" value="1"/>
</dbReference>
<dbReference type="Proteomes" id="UP001270362">
    <property type="component" value="Unassembled WGS sequence"/>
</dbReference>
<evidence type="ECO:0000313" key="2">
    <source>
        <dbReference type="EMBL" id="KAK3687632.1"/>
    </source>
</evidence>
<evidence type="ECO:0000259" key="1">
    <source>
        <dbReference type="Pfam" id="PF01636"/>
    </source>
</evidence>
<comment type="caution">
    <text evidence="2">The sequence shown here is derived from an EMBL/GenBank/DDBJ whole genome shotgun (WGS) entry which is preliminary data.</text>
</comment>
<dbReference type="Gene3D" id="3.90.1200.10">
    <property type="match status" value="1"/>
</dbReference>
<dbReference type="InterPro" id="IPR002575">
    <property type="entry name" value="Aminoglycoside_PTrfase"/>
</dbReference>
<dbReference type="EMBL" id="JAULSO010000002">
    <property type="protein sequence ID" value="KAK3687632.1"/>
    <property type="molecule type" value="Genomic_DNA"/>
</dbReference>
<proteinExistence type="predicted"/>
<dbReference type="InterPro" id="IPR051678">
    <property type="entry name" value="AGP_Transferase"/>
</dbReference>
<reference evidence="2" key="1">
    <citation type="journal article" date="2023" name="Mol. Phylogenet. Evol.">
        <title>Genome-scale phylogeny and comparative genomics of the fungal order Sordariales.</title>
        <authorList>
            <person name="Hensen N."/>
            <person name="Bonometti L."/>
            <person name="Westerberg I."/>
            <person name="Brannstrom I.O."/>
            <person name="Guillou S."/>
            <person name="Cros-Aarteil S."/>
            <person name="Calhoun S."/>
            <person name="Haridas S."/>
            <person name="Kuo A."/>
            <person name="Mondo S."/>
            <person name="Pangilinan J."/>
            <person name="Riley R."/>
            <person name="LaButti K."/>
            <person name="Andreopoulos B."/>
            <person name="Lipzen A."/>
            <person name="Chen C."/>
            <person name="Yan M."/>
            <person name="Daum C."/>
            <person name="Ng V."/>
            <person name="Clum A."/>
            <person name="Steindorff A."/>
            <person name="Ohm R.A."/>
            <person name="Martin F."/>
            <person name="Silar P."/>
            <person name="Natvig D.O."/>
            <person name="Lalanne C."/>
            <person name="Gautier V."/>
            <person name="Ament-Velasquez S.L."/>
            <person name="Kruys A."/>
            <person name="Hutchinson M.I."/>
            <person name="Powell A.J."/>
            <person name="Barry K."/>
            <person name="Miller A.N."/>
            <person name="Grigoriev I.V."/>
            <person name="Debuchy R."/>
            <person name="Gladieux P."/>
            <person name="Hiltunen Thoren M."/>
            <person name="Johannesson H."/>
        </authorList>
    </citation>
    <scope>NUCLEOTIDE SEQUENCE</scope>
    <source>
        <strain evidence="2">CBS 314.62</strain>
    </source>
</reference>
<evidence type="ECO:0000313" key="3">
    <source>
        <dbReference type="Proteomes" id="UP001270362"/>
    </source>
</evidence>
<dbReference type="SUPFAM" id="SSF56112">
    <property type="entry name" value="Protein kinase-like (PK-like)"/>
    <property type="match status" value="1"/>
</dbReference>
<dbReference type="InterPro" id="IPR011009">
    <property type="entry name" value="Kinase-like_dom_sf"/>
</dbReference>
<organism evidence="2 3">
    <name type="scientific">Podospora appendiculata</name>
    <dbReference type="NCBI Taxonomy" id="314037"/>
    <lineage>
        <taxon>Eukaryota</taxon>
        <taxon>Fungi</taxon>
        <taxon>Dikarya</taxon>
        <taxon>Ascomycota</taxon>
        <taxon>Pezizomycotina</taxon>
        <taxon>Sordariomycetes</taxon>
        <taxon>Sordariomycetidae</taxon>
        <taxon>Sordariales</taxon>
        <taxon>Podosporaceae</taxon>
        <taxon>Podospora</taxon>
    </lineage>
</organism>
<protein>
    <recommendedName>
        <fullName evidence="1">Aminoglycoside phosphotransferase domain-containing protein</fullName>
    </recommendedName>
</protein>